<dbReference type="EMBL" id="RCVN01000001">
    <property type="protein sequence ID" value="RMI86500.1"/>
    <property type="molecule type" value="Genomic_DNA"/>
</dbReference>
<evidence type="ECO:0000313" key="2">
    <source>
        <dbReference type="Proteomes" id="UP000269505"/>
    </source>
</evidence>
<proteinExistence type="predicted"/>
<keyword evidence="2" id="KW-1185">Reference proteome</keyword>
<sequence length="62" mass="7387">MSEPGTMKIKYYAKFEKVVPYIQRPNEEEQEALDWIGQDMDKHINDYLDGTFIEFSEPEVKD</sequence>
<dbReference type="Proteomes" id="UP000269505">
    <property type="component" value="Unassembled WGS sequence"/>
</dbReference>
<name>A0AAQ0MI71_9STAP</name>
<accession>A0AAQ0MI71</accession>
<dbReference type="AlphaFoldDB" id="A0AAQ0MI71"/>
<dbReference type="RefSeq" id="WP_122062664.1">
    <property type="nucleotide sequence ID" value="NZ_JAHCSS010000012.1"/>
</dbReference>
<protein>
    <submittedName>
        <fullName evidence="1">Uncharacterized protein</fullName>
    </submittedName>
</protein>
<evidence type="ECO:0000313" key="1">
    <source>
        <dbReference type="EMBL" id="RMI86500.1"/>
    </source>
</evidence>
<gene>
    <name evidence="1" type="ORF">D9V42_01515</name>
</gene>
<comment type="caution">
    <text evidence="1">The sequence shown here is derived from an EMBL/GenBank/DDBJ whole genome shotgun (WGS) entry which is preliminary data.</text>
</comment>
<reference evidence="1 2" key="1">
    <citation type="submission" date="2018-10" db="EMBL/GenBank/DDBJ databases">
        <title>Staphylococcus pseudoxylosus sp. nov., isolated from bovine mastitis.</title>
        <authorList>
            <person name="Macfadyen A.C."/>
            <person name="Leroy S."/>
            <person name="Harrison E.M."/>
            <person name="Parkhill J."/>
            <person name="Holmes M.A."/>
            <person name="Paterson G.K."/>
        </authorList>
    </citation>
    <scope>NUCLEOTIDE SEQUENCE [LARGE SCALE GENOMIC DNA]</scope>
    <source>
        <strain evidence="1 2">S04009</strain>
    </source>
</reference>
<organism evidence="1 2">
    <name type="scientific">Staphylococcus pseudoxylosus</name>
    <dbReference type="NCBI Taxonomy" id="2282419"/>
    <lineage>
        <taxon>Bacteria</taxon>
        <taxon>Bacillati</taxon>
        <taxon>Bacillota</taxon>
        <taxon>Bacilli</taxon>
        <taxon>Bacillales</taxon>
        <taxon>Staphylococcaceae</taxon>
        <taxon>Staphylococcus</taxon>
    </lineage>
</organism>